<reference evidence="3" key="1">
    <citation type="submission" date="2020-09" db="EMBL/GenBank/DDBJ databases">
        <authorList>
            <person name="Kikuchi T."/>
        </authorList>
    </citation>
    <scope>NUCLEOTIDE SEQUENCE</scope>
    <source>
        <strain evidence="3">SH1</strain>
    </source>
</reference>
<evidence type="ECO:0000256" key="2">
    <source>
        <dbReference type="SAM" id="SignalP"/>
    </source>
</evidence>
<feature type="region of interest" description="Disordered" evidence="1">
    <location>
        <begin position="152"/>
        <end position="178"/>
    </location>
</feature>
<keyword evidence="4" id="KW-1185">Reference proteome</keyword>
<comment type="caution">
    <text evidence="3">The sequence shown here is derived from an EMBL/GenBank/DDBJ whole genome shotgun (WGS) entry which is preliminary data.</text>
</comment>
<dbReference type="OrthoDB" id="5876678at2759"/>
<accession>A0A811L7Z8</accession>
<protein>
    <recommendedName>
        <fullName evidence="5">DUF148 domain-containing protein</fullName>
    </recommendedName>
</protein>
<evidence type="ECO:0008006" key="5">
    <source>
        <dbReference type="Google" id="ProtNLM"/>
    </source>
</evidence>
<dbReference type="Proteomes" id="UP000614601">
    <property type="component" value="Unassembled WGS sequence"/>
</dbReference>
<feature type="compositionally biased region" description="Gly residues" evidence="1">
    <location>
        <begin position="156"/>
        <end position="167"/>
    </location>
</feature>
<dbReference type="Proteomes" id="UP000783686">
    <property type="component" value="Unassembled WGS sequence"/>
</dbReference>
<dbReference type="AlphaFoldDB" id="A0A811L7Z8"/>
<dbReference type="PANTHER" id="PTHR21593:SF36">
    <property type="entry name" value="DUF148 DOMAIN-CONTAINING PROTEIN-RELATED"/>
    <property type="match status" value="1"/>
</dbReference>
<sequence length="178" mass="18670">MNALAIILMIAPLALAHPHGGQGGGNGTGHGPHGPFSEIFDELTDAQKTQLKTIFQENHNTTKATGKAAIESFIATLSTDLQEKVNASHAAFEQKIAANAAKVATLSSAAQTLYNSVEAVMKDDSITRQEEHEKIKSIIQSADQTALEELKSAGIKGPGFGRGGRGGKSGERYTTASK</sequence>
<dbReference type="InterPro" id="IPR052823">
    <property type="entry name" value="SXP/RAL-2_related"/>
</dbReference>
<dbReference type="EMBL" id="CAJFCW020000005">
    <property type="protein sequence ID" value="CAG9117424.1"/>
    <property type="molecule type" value="Genomic_DNA"/>
</dbReference>
<keyword evidence="2" id="KW-0732">Signal</keyword>
<dbReference type="EMBL" id="CAJFDH010000005">
    <property type="protein sequence ID" value="CAD5223271.1"/>
    <property type="molecule type" value="Genomic_DNA"/>
</dbReference>
<name>A0A811L7Z8_9BILA</name>
<organism evidence="3 4">
    <name type="scientific">Bursaphelenchus okinawaensis</name>
    <dbReference type="NCBI Taxonomy" id="465554"/>
    <lineage>
        <taxon>Eukaryota</taxon>
        <taxon>Metazoa</taxon>
        <taxon>Ecdysozoa</taxon>
        <taxon>Nematoda</taxon>
        <taxon>Chromadorea</taxon>
        <taxon>Rhabditida</taxon>
        <taxon>Tylenchina</taxon>
        <taxon>Tylenchomorpha</taxon>
        <taxon>Aphelenchoidea</taxon>
        <taxon>Aphelenchoididae</taxon>
        <taxon>Bursaphelenchus</taxon>
    </lineage>
</organism>
<evidence type="ECO:0000313" key="4">
    <source>
        <dbReference type="Proteomes" id="UP000614601"/>
    </source>
</evidence>
<feature type="chain" id="PRO_5036221308" description="DUF148 domain-containing protein" evidence="2">
    <location>
        <begin position="17"/>
        <end position="178"/>
    </location>
</feature>
<evidence type="ECO:0000313" key="3">
    <source>
        <dbReference type="EMBL" id="CAD5223271.1"/>
    </source>
</evidence>
<gene>
    <name evidence="3" type="ORF">BOKJ2_LOCUS10060</name>
</gene>
<proteinExistence type="predicted"/>
<feature type="signal peptide" evidence="2">
    <location>
        <begin position="1"/>
        <end position="16"/>
    </location>
</feature>
<dbReference type="PANTHER" id="PTHR21593">
    <property type="entry name" value="PRION-LIKE- Q/N-RICH -DOMAIN-BEARING PROTEIN PROTEIN"/>
    <property type="match status" value="1"/>
</dbReference>
<evidence type="ECO:0000256" key="1">
    <source>
        <dbReference type="SAM" id="MobiDB-lite"/>
    </source>
</evidence>